<dbReference type="Proteomes" id="UP000887540">
    <property type="component" value="Unplaced"/>
</dbReference>
<organism evidence="3 4">
    <name type="scientific">Acrobeloides nanus</name>
    <dbReference type="NCBI Taxonomy" id="290746"/>
    <lineage>
        <taxon>Eukaryota</taxon>
        <taxon>Metazoa</taxon>
        <taxon>Ecdysozoa</taxon>
        <taxon>Nematoda</taxon>
        <taxon>Chromadorea</taxon>
        <taxon>Rhabditida</taxon>
        <taxon>Tylenchina</taxon>
        <taxon>Cephalobomorpha</taxon>
        <taxon>Cephaloboidea</taxon>
        <taxon>Cephalobidae</taxon>
        <taxon>Acrobeloides</taxon>
    </lineage>
</organism>
<feature type="domain" description="C-type lectin" evidence="2">
    <location>
        <begin position="39"/>
        <end position="151"/>
    </location>
</feature>
<dbReference type="PANTHER" id="PTHR22803">
    <property type="entry name" value="MANNOSE, PHOSPHOLIPASE, LECTIN RECEPTOR RELATED"/>
    <property type="match status" value="1"/>
</dbReference>
<dbReference type="InterPro" id="IPR001304">
    <property type="entry name" value="C-type_lectin-like"/>
</dbReference>
<dbReference type="PROSITE" id="PS50041">
    <property type="entry name" value="C_TYPE_LECTIN_2"/>
    <property type="match status" value="1"/>
</dbReference>
<dbReference type="InterPro" id="IPR016187">
    <property type="entry name" value="CTDL_fold"/>
</dbReference>
<dbReference type="Gene3D" id="3.10.100.10">
    <property type="entry name" value="Mannose-Binding Protein A, subunit A"/>
    <property type="match status" value="1"/>
</dbReference>
<dbReference type="CDD" id="cd00037">
    <property type="entry name" value="CLECT"/>
    <property type="match status" value="1"/>
</dbReference>
<evidence type="ECO:0000259" key="2">
    <source>
        <dbReference type="PROSITE" id="PS50041"/>
    </source>
</evidence>
<dbReference type="InterPro" id="IPR050111">
    <property type="entry name" value="C-type_lectin/snaclec_domain"/>
</dbReference>
<keyword evidence="3" id="KW-1185">Reference proteome</keyword>
<keyword evidence="1" id="KW-0732">Signal</keyword>
<dbReference type="SMART" id="SM00034">
    <property type="entry name" value="CLECT"/>
    <property type="match status" value="1"/>
</dbReference>
<dbReference type="SUPFAM" id="SSF56436">
    <property type="entry name" value="C-type lectin-like"/>
    <property type="match status" value="1"/>
</dbReference>
<name>A0A914BZA2_9BILA</name>
<reference evidence="4" key="1">
    <citation type="submission" date="2022-11" db="UniProtKB">
        <authorList>
            <consortium name="WormBaseParasite"/>
        </authorList>
    </citation>
    <scope>IDENTIFICATION</scope>
</reference>
<feature type="signal peptide" evidence="1">
    <location>
        <begin position="1"/>
        <end position="19"/>
    </location>
</feature>
<dbReference type="Pfam" id="PF00059">
    <property type="entry name" value="Lectin_C"/>
    <property type="match status" value="1"/>
</dbReference>
<protein>
    <submittedName>
        <fullName evidence="4">C-type lectin domain-containing protein</fullName>
    </submittedName>
</protein>
<accession>A0A914BZA2</accession>
<evidence type="ECO:0000313" key="3">
    <source>
        <dbReference type="Proteomes" id="UP000887540"/>
    </source>
</evidence>
<dbReference type="AlphaFoldDB" id="A0A914BZA2"/>
<dbReference type="WBParaSite" id="ACRNAN_Path_1342.g5267.t1">
    <property type="protein sequence ID" value="ACRNAN_Path_1342.g5267.t1"/>
    <property type="gene ID" value="ACRNAN_Path_1342.g5267"/>
</dbReference>
<evidence type="ECO:0000256" key="1">
    <source>
        <dbReference type="SAM" id="SignalP"/>
    </source>
</evidence>
<sequence length="178" mass="20380">MQFIFAISICIFLIKSTISEKNHWPAFYPCDYGYTYEKTLKQCYKLYAGGDLTFDLAEAKCNEDDAHLVSIHSEKENEYVTALAYTNGGASSGCQWINAWIGLHYLNEAWRWTDETPLDYTKWGCNLPAKGKKTCAFTNTAHASEPSCGDWYGLWDNHHYCNESRAFVICKQHPKLFG</sequence>
<evidence type="ECO:0000313" key="4">
    <source>
        <dbReference type="WBParaSite" id="ACRNAN_Path_1342.g5267.t1"/>
    </source>
</evidence>
<dbReference type="InterPro" id="IPR016186">
    <property type="entry name" value="C-type_lectin-like/link_sf"/>
</dbReference>
<proteinExistence type="predicted"/>
<feature type="chain" id="PRO_5037564434" evidence="1">
    <location>
        <begin position="20"/>
        <end position="178"/>
    </location>
</feature>